<proteinExistence type="predicted"/>
<feature type="domain" description="Myb-like" evidence="2">
    <location>
        <begin position="585"/>
        <end position="638"/>
    </location>
</feature>
<name>B9STX4_RICCO</name>
<feature type="domain" description="Myb-like" evidence="2">
    <location>
        <begin position="464"/>
        <end position="513"/>
    </location>
</feature>
<feature type="compositionally biased region" description="Basic residues" evidence="1">
    <location>
        <begin position="331"/>
        <end position="342"/>
    </location>
</feature>
<feature type="compositionally biased region" description="Basic and acidic residues" evidence="1">
    <location>
        <begin position="245"/>
        <end position="261"/>
    </location>
</feature>
<dbReference type="InterPro" id="IPR009057">
    <property type="entry name" value="Homeodomain-like_sf"/>
</dbReference>
<accession>B9STX4</accession>
<feature type="compositionally biased region" description="Basic and acidic residues" evidence="1">
    <location>
        <begin position="116"/>
        <end position="138"/>
    </location>
</feature>
<gene>
    <name evidence="3" type="ORF">RCOM_0545700</name>
</gene>
<dbReference type="PANTHER" id="PTHR47430:SF4">
    <property type="entry name" value="GB|AAC33480.1"/>
    <property type="match status" value="1"/>
</dbReference>
<dbReference type="eggNOG" id="KOG0051">
    <property type="taxonomic scope" value="Eukaryota"/>
</dbReference>
<dbReference type="Proteomes" id="UP000008311">
    <property type="component" value="Unassembled WGS sequence"/>
</dbReference>
<dbReference type="Gene3D" id="1.10.10.60">
    <property type="entry name" value="Homeodomain-like"/>
    <property type="match status" value="2"/>
</dbReference>
<feature type="compositionally biased region" description="Polar residues" evidence="1">
    <location>
        <begin position="351"/>
        <end position="362"/>
    </location>
</feature>
<dbReference type="Pfam" id="PF13921">
    <property type="entry name" value="Myb_DNA-bind_6"/>
    <property type="match status" value="1"/>
</dbReference>
<keyword evidence="4" id="KW-1185">Reference proteome</keyword>
<dbReference type="SMART" id="SM00717">
    <property type="entry name" value="SANT"/>
    <property type="match status" value="3"/>
</dbReference>
<dbReference type="PROSITE" id="PS50090">
    <property type="entry name" value="MYB_LIKE"/>
    <property type="match status" value="3"/>
</dbReference>
<dbReference type="AlphaFoldDB" id="B9STX4"/>
<dbReference type="InterPro" id="IPR001005">
    <property type="entry name" value="SANT/Myb"/>
</dbReference>
<feature type="region of interest" description="Disordered" evidence="1">
    <location>
        <begin position="38"/>
        <end position="369"/>
    </location>
</feature>
<protein>
    <submittedName>
        <fullName evidence="3">DNA binding protein, putative</fullName>
    </submittedName>
</protein>
<dbReference type="InParanoid" id="B9STX4"/>
<evidence type="ECO:0000313" key="3">
    <source>
        <dbReference type="EMBL" id="EEF32969.1"/>
    </source>
</evidence>
<feature type="compositionally biased region" description="Basic and acidic residues" evidence="1">
    <location>
        <begin position="41"/>
        <end position="52"/>
    </location>
</feature>
<evidence type="ECO:0000259" key="2">
    <source>
        <dbReference type="PROSITE" id="PS50090"/>
    </source>
</evidence>
<feature type="compositionally biased region" description="Polar residues" evidence="1">
    <location>
        <begin position="56"/>
        <end position="67"/>
    </location>
</feature>
<feature type="compositionally biased region" description="Basic and acidic residues" evidence="1">
    <location>
        <begin position="194"/>
        <end position="221"/>
    </location>
</feature>
<feature type="compositionally biased region" description="Basic residues" evidence="1">
    <location>
        <begin position="168"/>
        <end position="177"/>
    </location>
</feature>
<dbReference type="SUPFAM" id="SSF46689">
    <property type="entry name" value="Homeodomain-like"/>
    <property type="match status" value="2"/>
</dbReference>
<evidence type="ECO:0000313" key="4">
    <source>
        <dbReference type="Proteomes" id="UP000008311"/>
    </source>
</evidence>
<evidence type="ECO:0000256" key="1">
    <source>
        <dbReference type="SAM" id="MobiDB-lite"/>
    </source>
</evidence>
<dbReference type="EMBL" id="EQ974135">
    <property type="protein sequence ID" value="EEF32969.1"/>
    <property type="molecule type" value="Genomic_DNA"/>
</dbReference>
<feature type="domain" description="Myb-like" evidence="2">
    <location>
        <begin position="514"/>
        <end position="583"/>
    </location>
</feature>
<reference evidence="4" key="1">
    <citation type="journal article" date="2010" name="Nat. Biotechnol.">
        <title>Draft genome sequence of the oilseed species Ricinus communis.</title>
        <authorList>
            <person name="Chan A.P."/>
            <person name="Crabtree J."/>
            <person name="Zhao Q."/>
            <person name="Lorenzi H."/>
            <person name="Orvis J."/>
            <person name="Puiu D."/>
            <person name="Melake-Berhan A."/>
            <person name="Jones K.M."/>
            <person name="Redman J."/>
            <person name="Chen G."/>
            <person name="Cahoon E.B."/>
            <person name="Gedil M."/>
            <person name="Stanke M."/>
            <person name="Haas B.J."/>
            <person name="Wortman J.R."/>
            <person name="Fraser-Liggett C.M."/>
            <person name="Ravel J."/>
            <person name="Rabinowicz P.D."/>
        </authorList>
    </citation>
    <scope>NUCLEOTIDE SEQUENCE [LARGE SCALE GENOMIC DNA]</scope>
    <source>
        <strain evidence="4">cv. Hale</strain>
    </source>
</reference>
<dbReference type="PANTHER" id="PTHR47430">
    <property type="entry name" value="GB|AAC33480.1"/>
    <property type="match status" value="1"/>
</dbReference>
<dbReference type="STRING" id="3988.B9STX4"/>
<sequence length="678" mass="77261">MYVSVLLPDLRRGIGSNQSNKVPSEVYSCLVHMGTKSVARKGQEREKLKNDEIDSSVASVGQGLSLSNEKKKTKTKKHEAKGNDNKICAAEEVDANVNNNEIEKDKKKEKKKRKSEKSDADMESHKDGKQDKAVDNGREVSASEAGLKEDQTGLGVNMGLQESGVGKDRKKDHKEKKSRGETDSSFSVINILENELRVNEGQKVSGREDVSKKNSGENGDQKKKKNKKKKMREDGSDAQVVTSVTDRKDVERENFNHDKNIVVDVESSGKERKKKEQQRDVDLEATSLKPISETPGSKCNAIEGIGGNIDSAGHKKGEGKLGVNALNRDEKKKKKSKKRKRVQGTVEDIDATNSIEKSTPKGTSKKVSFSEEVEVFPSSDGPSDDGTVQEEELVRGKRFSRKEDEMVKEAVLKYIKNHELGEDGLEMILHCKKYPEIKSCWKEIGTALPWRPYESVYYRAHILFERAEKRSWTEDEYEVVRKFHEKYGSDWRTLADALGKHRFHVKDAWRRIKVINRKKGKWSQEEYQTLFELVNVDLRMKAFEENRKSKHGMLRDNISWTAISEKLGSRTTPMCCIKWYDQLTSPMVAEGKWLDVDDYHLVMALYDLDACCMEDVDWDSLLEHRPGEVCRKRWNQMVKHLGENGNMSFADQVQALIERYCPDVLEARVAYYSKPIVN</sequence>
<organism evidence="3 4">
    <name type="scientific">Ricinus communis</name>
    <name type="common">Castor bean</name>
    <dbReference type="NCBI Taxonomy" id="3988"/>
    <lineage>
        <taxon>Eukaryota</taxon>
        <taxon>Viridiplantae</taxon>
        <taxon>Streptophyta</taxon>
        <taxon>Embryophyta</taxon>
        <taxon>Tracheophyta</taxon>
        <taxon>Spermatophyta</taxon>
        <taxon>Magnoliopsida</taxon>
        <taxon>eudicotyledons</taxon>
        <taxon>Gunneridae</taxon>
        <taxon>Pentapetalae</taxon>
        <taxon>rosids</taxon>
        <taxon>fabids</taxon>
        <taxon>Malpighiales</taxon>
        <taxon>Euphorbiaceae</taxon>
        <taxon>Acalyphoideae</taxon>
        <taxon>Acalypheae</taxon>
        <taxon>Ricinus</taxon>
    </lineage>
</organism>